<evidence type="ECO:0000313" key="5">
    <source>
        <dbReference type="Proteomes" id="UP000595140"/>
    </source>
</evidence>
<keyword evidence="5" id="KW-1185">Reference proteome</keyword>
<name>A0A484N5S0_9ASTE</name>
<feature type="compositionally biased region" description="Basic and acidic residues" evidence="2">
    <location>
        <begin position="572"/>
        <end position="590"/>
    </location>
</feature>
<dbReference type="PANTHER" id="PTHR31447">
    <property type="entry name" value="HYDROXYPROLINE-RICH GLYCOPROTEIN FAMILY PROTEIN-RELATED"/>
    <property type="match status" value="1"/>
</dbReference>
<feature type="compositionally biased region" description="Basic residues" evidence="2">
    <location>
        <begin position="561"/>
        <end position="571"/>
    </location>
</feature>
<dbReference type="InterPro" id="IPR044842">
    <property type="entry name" value="ALKBH9B/ALKBH10B-like"/>
</dbReference>
<dbReference type="SUPFAM" id="SSF51197">
    <property type="entry name" value="Clavaminate synthase-like"/>
    <property type="match status" value="1"/>
</dbReference>
<protein>
    <recommendedName>
        <fullName evidence="3">Fe2OG dioxygenase domain-containing protein</fullName>
    </recommendedName>
</protein>
<dbReference type="EMBL" id="OOIL02006105">
    <property type="protein sequence ID" value="VFQ96651.1"/>
    <property type="molecule type" value="Genomic_DNA"/>
</dbReference>
<evidence type="ECO:0000313" key="4">
    <source>
        <dbReference type="EMBL" id="VFQ96651.1"/>
    </source>
</evidence>
<dbReference type="InterPro" id="IPR037151">
    <property type="entry name" value="AlkB-like_sf"/>
</dbReference>
<dbReference type="InterPro" id="IPR027450">
    <property type="entry name" value="AlkB-like"/>
</dbReference>
<dbReference type="OrthoDB" id="271595at2759"/>
<evidence type="ECO:0000256" key="1">
    <source>
        <dbReference type="ARBA" id="ARBA00007879"/>
    </source>
</evidence>
<dbReference type="Gene3D" id="2.60.120.590">
    <property type="entry name" value="Alpha-ketoglutarate-dependent dioxygenase AlkB-like"/>
    <property type="match status" value="1"/>
</dbReference>
<organism evidence="4 5">
    <name type="scientific">Cuscuta campestris</name>
    <dbReference type="NCBI Taxonomy" id="132261"/>
    <lineage>
        <taxon>Eukaryota</taxon>
        <taxon>Viridiplantae</taxon>
        <taxon>Streptophyta</taxon>
        <taxon>Embryophyta</taxon>
        <taxon>Tracheophyta</taxon>
        <taxon>Spermatophyta</taxon>
        <taxon>Magnoliopsida</taxon>
        <taxon>eudicotyledons</taxon>
        <taxon>Gunneridae</taxon>
        <taxon>Pentapetalae</taxon>
        <taxon>asterids</taxon>
        <taxon>lamiids</taxon>
        <taxon>Solanales</taxon>
        <taxon>Convolvulaceae</taxon>
        <taxon>Cuscuteae</taxon>
        <taxon>Cuscuta</taxon>
        <taxon>Cuscuta subgen. Grammica</taxon>
        <taxon>Cuscuta sect. Cleistogrammica</taxon>
    </lineage>
</organism>
<dbReference type="GO" id="GO:0006402">
    <property type="term" value="P:mRNA catabolic process"/>
    <property type="evidence" value="ECO:0007669"/>
    <property type="project" value="InterPro"/>
</dbReference>
<dbReference type="GO" id="GO:0032451">
    <property type="term" value="F:demethylase activity"/>
    <property type="evidence" value="ECO:0007669"/>
    <property type="project" value="InterPro"/>
</dbReference>
<sequence>MAYHQRTFMDDSFLLEFCQDELRIAAEFLSIWLPFLSRDLCHSCTQALADRILSIDPEARPGEYHLKQRSRFDVSTPENTFLNGHSRNKDNLDSHSGGSWVDDAIFNDTAEKNSLGSWKEGLNFNGTVDANSLGNWKEGVNLKDTADTNSLGSWKEGANLKDTADTNSLGSWKEDTCLNFISDVNDTSDTHSLGSWNNGVDRSLDRDNGVSMKAILSENLRDAIAQASAEGSTSEIISSPRSAGSQKVKMSWADMAQEDELEDEDGTNSFGSSRLFASENTLAVERTTEKVSTPKVELSRELREQIRFCNVKRKKNFLCLERVNGKIINTLDGLELHTGVFSAAEQIRIVNYVEALQEKGKNGRLKERTYTAPAKWMKGKGRVTIQFGCCYNYATDKNGNPPGILRDDTVDPIPQLFKVMIRRLVKWHVVPPTCIPDSCIVNIYDVGDCIPPHIDNHDFVRPFCTVSFLSQCSIVFGLNLNVDGPGQFVGPIAIPLPVGSVLVINGNAADVAKHCVPSVPTKRISITFRRMDESKRPHGYVPEPDLQGIRPMLCEADQPKKDKRHSTKKQAVRREESTGKLIKSSRERPSGSRYAGRSGRRPVSG</sequence>
<accession>A0A484N5S0</accession>
<dbReference type="InterPro" id="IPR005123">
    <property type="entry name" value="Oxoglu/Fe-dep_dioxygenase_dom"/>
</dbReference>
<feature type="domain" description="Fe2OG dioxygenase" evidence="3">
    <location>
        <begin position="435"/>
        <end position="532"/>
    </location>
</feature>
<reference evidence="4 5" key="1">
    <citation type="submission" date="2018-04" db="EMBL/GenBank/DDBJ databases">
        <authorList>
            <person name="Vogel A."/>
        </authorList>
    </citation>
    <scope>NUCLEOTIDE SEQUENCE [LARGE SCALE GENOMIC DNA]</scope>
</reference>
<proteinExistence type="inferred from homology"/>
<dbReference type="Pfam" id="PF13532">
    <property type="entry name" value="2OG-FeII_Oxy_2"/>
    <property type="match status" value="1"/>
</dbReference>
<comment type="similarity">
    <text evidence="1">Belongs to the alkB family.</text>
</comment>
<evidence type="ECO:0000259" key="3">
    <source>
        <dbReference type="PROSITE" id="PS51471"/>
    </source>
</evidence>
<dbReference type="PANTHER" id="PTHR31447:SF5">
    <property type="entry name" value="FE2OG DIOXYGENASE DOMAIN-CONTAINING PROTEIN"/>
    <property type="match status" value="1"/>
</dbReference>
<evidence type="ECO:0000256" key="2">
    <source>
        <dbReference type="SAM" id="MobiDB-lite"/>
    </source>
</evidence>
<dbReference type="PROSITE" id="PS51471">
    <property type="entry name" value="FE2OG_OXY"/>
    <property type="match status" value="1"/>
</dbReference>
<gene>
    <name evidence="4" type="ORF">CCAM_LOCUS38427</name>
</gene>
<dbReference type="Proteomes" id="UP000595140">
    <property type="component" value="Unassembled WGS sequence"/>
</dbReference>
<feature type="region of interest" description="Disordered" evidence="2">
    <location>
        <begin position="554"/>
        <end position="605"/>
    </location>
</feature>
<dbReference type="AlphaFoldDB" id="A0A484N5S0"/>
<dbReference type="GO" id="GO:0003729">
    <property type="term" value="F:mRNA binding"/>
    <property type="evidence" value="ECO:0007669"/>
    <property type="project" value="InterPro"/>
</dbReference>